<name>K6AKW4_9BACT</name>
<dbReference type="eggNOG" id="COG3391">
    <property type="taxonomic scope" value="Bacteria"/>
</dbReference>
<reference evidence="1 2" key="1">
    <citation type="submission" date="2012-02" db="EMBL/GenBank/DDBJ databases">
        <title>The Genome Sequence of Parabacteroides johnsonii CL02T12C29.</title>
        <authorList>
            <consortium name="The Broad Institute Genome Sequencing Platform"/>
            <person name="Earl A."/>
            <person name="Ward D."/>
            <person name="Feldgarden M."/>
            <person name="Gevers D."/>
            <person name="Zitomersky N.L."/>
            <person name="Coyne M.J."/>
            <person name="Comstock L.E."/>
            <person name="Young S.K."/>
            <person name="Zeng Q."/>
            <person name="Gargeya S."/>
            <person name="Fitzgerald M."/>
            <person name="Haas B."/>
            <person name="Abouelleil A."/>
            <person name="Alvarado L."/>
            <person name="Arachchi H.M."/>
            <person name="Berlin A."/>
            <person name="Chapman S.B."/>
            <person name="Gearin G."/>
            <person name="Goldberg J."/>
            <person name="Griggs A."/>
            <person name="Gujja S."/>
            <person name="Hansen M."/>
            <person name="Heiman D."/>
            <person name="Howarth C."/>
            <person name="Larimer J."/>
            <person name="Lui A."/>
            <person name="MacDonald P.J.P."/>
            <person name="McCowen C."/>
            <person name="Montmayeur A."/>
            <person name="Murphy C."/>
            <person name="Neiman D."/>
            <person name="Pearson M."/>
            <person name="Priest M."/>
            <person name="Roberts A."/>
            <person name="Saif S."/>
            <person name="Shea T."/>
            <person name="Sisk P."/>
            <person name="Stolte C."/>
            <person name="Sykes S."/>
            <person name="Wortman J."/>
            <person name="Nusbaum C."/>
            <person name="Birren B."/>
        </authorList>
    </citation>
    <scope>NUCLEOTIDE SEQUENCE [LARGE SCALE GENOMIC DNA]</scope>
    <source>
        <strain evidence="1 2">CL02T12C29</strain>
    </source>
</reference>
<comment type="caution">
    <text evidence="1">The sequence shown here is derived from an EMBL/GenBank/DDBJ whole genome shotgun (WGS) entry which is preliminary data.</text>
</comment>
<evidence type="ECO:0000313" key="1">
    <source>
        <dbReference type="EMBL" id="EKN16363.1"/>
    </source>
</evidence>
<dbReference type="AlphaFoldDB" id="K6AKW4"/>
<dbReference type="OrthoDB" id="1047112at2"/>
<dbReference type="Pfam" id="PF15869">
    <property type="entry name" value="TolB_like"/>
    <property type="match status" value="1"/>
</dbReference>
<protein>
    <recommendedName>
        <fullName evidence="3">TolB-like 6-blade propeller-like</fullName>
    </recommendedName>
</protein>
<organism evidence="1 2">
    <name type="scientific">Parabacteroides johnsonii CL02T12C29</name>
    <dbReference type="NCBI Taxonomy" id="999419"/>
    <lineage>
        <taxon>Bacteria</taxon>
        <taxon>Pseudomonadati</taxon>
        <taxon>Bacteroidota</taxon>
        <taxon>Bacteroidia</taxon>
        <taxon>Bacteroidales</taxon>
        <taxon>Tannerellaceae</taxon>
        <taxon>Parabacteroides</taxon>
    </lineage>
</organism>
<dbReference type="PATRIC" id="fig|999419.3.peg.108"/>
<accession>K6AKW4</accession>
<evidence type="ECO:0000313" key="2">
    <source>
        <dbReference type="Proteomes" id="UP000001218"/>
    </source>
</evidence>
<evidence type="ECO:0008006" key="3">
    <source>
        <dbReference type="Google" id="ProtNLM"/>
    </source>
</evidence>
<sequence>MKNCIYLVFLFLLLGCNYQSNQKKHVQITHKTINIKNNYIGKAGPIIFANNKIIGIDFMLDTCFFYIDTEKGELCRFGIKGQGANDFLYPYTLQQLSDNTFGVYDLTAKKFSEINIKDSIKLEQKHYVSKDIMSFNFKKLSNNRYLGFGPYKNEMFIITDSLGIKINAFYEFPYKDNNEKATKNHLRSMAYQGTISTNISNNKFIYTPTFGDIIHLYKWENDSIKIICKIECSYPSYTIEEGGGGFGAPLNPNNIAGYISSAATDQYIYLLYSGTKLIDFIKEKKEFCGNTLFIYNWEGKKLKELKLDIECRYITISTDNKILWGIAYNPDPELVYFDLSKID</sequence>
<dbReference type="RefSeq" id="WP_008154055.1">
    <property type="nucleotide sequence ID" value="NZ_JH976465.1"/>
</dbReference>
<proteinExistence type="predicted"/>
<dbReference type="EMBL" id="AGZP01000002">
    <property type="protein sequence ID" value="EKN16363.1"/>
    <property type="molecule type" value="Genomic_DNA"/>
</dbReference>
<dbReference type="PROSITE" id="PS51257">
    <property type="entry name" value="PROKAR_LIPOPROTEIN"/>
    <property type="match status" value="1"/>
</dbReference>
<dbReference type="Proteomes" id="UP000001218">
    <property type="component" value="Unassembled WGS sequence"/>
</dbReference>
<gene>
    <name evidence="1" type="ORF">HMPREF1077_00110</name>
</gene>
<dbReference type="HOGENOM" id="CLU_066812_0_0_10"/>